<proteinExistence type="inferred from homology"/>
<feature type="domain" description="Aminoglycoside phosphotransferase" evidence="6">
    <location>
        <begin position="38"/>
        <end position="286"/>
    </location>
</feature>
<dbReference type="GO" id="GO:0005524">
    <property type="term" value="F:ATP binding"/>
    <property type="evidence" value="ECO:0007669"/>
    <property type="project" value="UniProtKB-KW"/>
</dbReference>
<dbReference type="HOGENOM" id="CLU_843998_0_0_10"/>
<dbReference type="InterPro" id="IPR011009">
    <property type="entry name" value="Kinase-like_dom_sf"/>
</dbReference>
<name>F4L2L8_HALH1</name>
<dbReference type="PANTHER" id="PTHR34273">
    <property type="entry name" value="METHYLTHIORIBOSE KINASE"/>
    <property type="match status" value="1"/>
</dbReference>
<dbReference type="Pfam" id="PF01636">
    <property type="entry name" value="APH"/>
    <property type="match status" value="1"/>
</dbReference>
<evidence type="ECO:0000259" key="6">
    <source>
        <dbReference type="Pfam" id="PF01636"/>
    </source>
</evidence>
<dbReference type="Proteomes" id="UP000008461">
    <property type="component" value="Chromosome"/>
</dbReference>
<evidence type="ECO:0000256" key="1">
    <source>
        <dbReference type="ARBA" id="ARBA00010165"/>
    </source>
</evidence>
<organism evidence="7 8">
    <name type="scientific">Haliscomenobacter hydrossis (strain ATCC 27775 / DSM 1100 / LMG 10767 / O)</name>
    <dbReference type="NCBI Taxonomy" id="760192"/>
    <lineage>
        <taxon>Bacteria</taxon>
        <taxon>Pseudomonadati</taxon>
        <taxon>Bacteroidota</taxon>
        <taxon>Saprospiria</taxon>
        <taxon>Saprospirales</taxon>
        <taxon>Haliscomenobacteraceae</taxon>
        <taxon>Haliscomenobacter</taxon>
    </lineage>
</organism>
<dbReference type="KEGG" id="hhy:Halhy_6114"/>
<keyword evidence="4" id="KW-0418">Kinase</keyword>
<keyword evidence="8" id="KW-1185">Reference proteome</keyword>
<evidence type="ECO:0000256" key="3">
    <source>
        <dbReference type="ARBA" id="ARBA00022741"/>
    </source>
</evidence>
<gene>
    <name evidence="7" type="ordered locus">Halhy_6114</name>
</gene>
<dbReference type="SUPFAM" id="SSF56112">
    <property type="entry name" value="Protein kinase-like (PK-like)"/>
    <property type="match status" value="1"/>
</dbReference>
<evidence type="ECO:0000256" key="2">
    <source>
        <dbReference type="ARBA" id="ARBA00022679"/>
    </source>
</evidence>
<dbReference type="STRING" id="760192.Halhy_6114"/>
<dbReference type="GO" id="GO:0016301">
    <property type="term" value="F:kinase activity"/>
    <property type="evidence" value="ECO:0007669"/>
    <property type="project" value="UniProtKB-KW"/>
</dbReference>
<dbReference type="Gene3D" id="3.90.1200.10">
    <property type="match status" value="1"/>
</dbReference>
<evidence type="ECO:0000313" key="8">
    <source>
        <dbReference type="Proteomes" id="UP000008461"/>
    </source>
</evidence>
<dbReference type="OrthoDB" id="9777791at2"/>
<reference evidence="7 8" key="1">
    <citation type="journal article" date="2011" name="Stand. Genomic Sci.">
        <title>Complete genome sequence of Haliscomenobacter hydrossis type strain (O).</title>
        <authorList>
            <consortium name="US DOE Joint Genome Institute (JGI-PGF)"/>
            <person name="Daligault H."/>
            <person name="Lapidus A."/>
            <person name="Zeytun A."/>
            <person name="Nolan M."/>
            <person name="Lucas S."/>
            <person name="Del Rio T.G."/>
            <person name="Tice H."/>
            <person name="Cheng J.F."/>
            <person name="Tapia R."/>
            <person name="Han C."/>
            <person name="Goodwin L."/>
            <person name="Pitluck S."/>
            <person name="Liolios K."/>
            <person name="Pagani I."/>
            <person name="Ivanova N."/>
            <person name="Huntemann M."/>
            <person name="Mavromatis K."/>
            <person name="Mikhailova N."/>
            <person name="Pati A."/>
            <person name="Chen A."/>
            <person name="Palaniappan K."/>
            <person name="Land M."/>
            <person name="Hauser L."/>
            <person name="Brambilla E.M."/>
            <person name="Rohde M."/>
            <person name="Verbarg S."/>
            <person name="Goker M."/>
            <person name="Bristow J."/>
            <person name="Eisen J.A."/>
            <person name="Markowitz V."/>
            <person name="Hugenholtz P."/>
            <person name="Kyrpides N.C."/>
            <person name="Klenk H.P."/>
            <person name="Woyke T."/>
        </authorList>
    </citation>
    <scope>NUCLEOTIDE SEQUENCE [LARGE SCALE GENOMIC DNA]</scope>
    <source>
        <strain evidence="8">ATCC 27775 / DSM 1100 / LMG 10767 / O</strain>
    </source>
</reference>
<dbReference type="RefSeq" id="WP_013768458.1">
    <property type="nucleotide sequence ID" value="NC_015510.1"/>
</dbReference>
<evidence type="ECO:0000313" key="7">
    <source>
        <dbReference type="EMBL" id="AEE53936.1"/>
    </source>
</evidence>
<evidence type="ECO:0000256" key="4">
    <source>
        <dbReference type="ARBA" id="ARBA00022777"/>
    </source>
</evidence>
<dbReference type="PANTHER" id="PTHR34273:SF2">
    <property type="entry name" value="METHYLTHIORIBOSE KINASE"/>
    <property type="match status" value="1"/>
</dbReference>
<dbReference type="EMBL" id="CP002691">
    <property type="protein sequence ID" value="AEE53936.1"/>
    <property type="molecule type" value="Genomic_DNA"/>
</dbReference>
<dbReference type="eggNOG" id="COG4857">
    <property type="taxonomic scope" value="Bacteria"/>
</dbReference>
<comment type="similarity">
    <text evidence="1">Belongs to the methylthioribose kinase family.</text>
</comment>
<protein>
    <submittedName>
        <fullName evidence="7">Aminoglycoside phosphotransferase</fullName>
    </submittedName>
</protein>
<dbReference type="Gene3D" id="3.30.200.20">
    <property type="entry name" value="Phosphorylase Kinase, domain 1"/>
    <property type="match status" value="1"/>
</dbReference>
<keyword evidence="5" id="KW-0067">ATP-binding</keyword>
<keyword evidence="2" id="KW-0808">Transferase</keyword>
<sequence length="328" mass="36845">MHLDQHQLSAIGSWMTQHDLLAPEETILSAEKAGEGNMNYTLRVKSTLQSVILKQARPYVEKYPSIAAPVERAAMEAAFFSAAAPWEGVEAMLPKLLYFSPEDHLQVIEDLGEGADFSSFYARKEAIPAADLASLLGFLHTLHQQSRKNPPAGNFQNRAMRELNHFHIFDFPFQPGNGLKLDGNQAGLQALAERTIFRYPNLREKTLKLGQRYLADGDTLLHGDFFPGSWLRTSRGVFVIDPEFCFRGEAAFDLGVCLAHLYFCGMDWTEAFSNIRKHYGEFDELACAAFASVEILRRLYGVAQLPLSFSMEEKEIATILAINRLLTH</sequence>
<reference key="2">
    <citation type="submission" date="2011-04" db="EMBL/GenBank/DDBJ databases">
        <title>Complete sequence of chromosome of Haliscomenobacter hydrossis DSM 1100.</title>
        <authorList>
            <consortium name="US DOE Joint Genome Institute (JGI-PGF)"/>
            <person name="Lucas S."/>
            <person name="Han J."/>
            <person name="Lapidus A."/>
            <person name="Bruce D."/>
            <person name="Goodwin L."/>
            <person name="Pitluck S."/>
            <person name="Peters L."/>
            <person name="Kyrpides N."/>
            <person name="Mavromatis K."/>
            <person name="Ivanova N."/>
            <person name="Ovchinnikova G."/>
            <person name="Pagani I."/>
            <person name="Daligault H."/>
            <person name="Detter J.C."/>
            <person name="Han C."/>
            <person name="Land M."/>
            <person name="Hauser L."/>
            <person name="Markowitz V."/>
            <person name="Cheng J.-F."/>
            <person name="Hugenholtz P."/>
            <person name="Woyke T."/>
            <person name="Wu D."/>
            <person name="Verbarg S."/>
            <person name="Frueling A."/>
            <person name="Brambilla E."/>
            <person name="Klenk H.-P."/>
            <person name="Eisen J.A."/>
        </authorList>
    </citation>
    <scope>NUCLEOTIDE SEQUENCE</scope>
    <source>
        <strain>DSM 1100</strain>
    </source>
</reference>
<accession>F4L2L8</accession>
<keyword evidence="3" id="KW-0547">Nucleotide-binding</keyword>
<evidence type="ECO:0000256" key="5">
    <source>
        <dbReference type="ARBA" id="ARBA00022840"/>
    </source>
</evidence>
<dbReference type="InterPro" id="IPR002575">
    <property type="entry name" value="Aminoglycoside_PTrfase"/>
</dbReference>
<dbReference type="AlphaFoldDB" id="F4L2L8"/>